<comment type="caution">
    <text evidence="2">The sequence shown here is derived from an EMBL/GenBank/DDBJ whole genome shotgun (WGS) entry which is preliminary data.</text>
</comment>
<dbReference type="SUPFAM" id="SSF159270">
    <property type="entry name" value="YmcC-like"/>
    <property type="match status" value="1"/>
</dbReference>
<dbReference type="Gene3D" id="2.40.360.10">
    <property type="entry name" value="YmcC-like"/>
    <property type="match status" value="1"/>
</dbReference>
<protein>
    <recommendedName>
        <fullName evidence="4">YjbF family lipoprotein</fullName>
    </recommendedName>
</protein>
<name>A0A1V2GYB7_9PROT</name>
<keyword evidence="1" id="KW-0732">Signal</keyword>
<evidence type="ECO:0000313" key="2">
    <source>
        <dbReference type="EMBL" id="ONG49733.1"/>
    </source>
</evidence>
<dbReference type="Proteomes" id="UP000188879">
    <property type="component" value="Unassembled WGS sequence"/>
</dbReference>
<organism evidence="2 3">
    <name type="scientific">Teichococcus deserti</name>
    <dbReference type="NCBI Taxonomy" id="1817963"/>
    <lineage>
        <taxon>Bacteria</taxon>
        <taxon>Pseudomonadati</taxon>
        <taxon>Pseudomonadota</taxon>
        <taxon>Alphaproteobacteria</taxon>
        <taxon>Acetobacterales</taxon>
        <taxon>Roseomonadaceae</taxon>
        <taxon>Roseomonas</taxon>
    </lineage>
</organism>
<evidence type="ECO:0000256" key="1">
    <source>
        <dbReference type="SAM" id="SignalP"/>
    </source>
</evidence>
<gene>
    <name evidence="2" type="ORF">BKE38_20470</name>
</gene>
<dbReference type="InterPro" id="IPR021308">
    <property type="entry name" value="GfcB"/>
</dbReference>
<feature type="chain" id="PRO_5010721210" description="YjbF family lipoprotein" evidence="1">
    <location>
        <begin position="19"/>
        <end position="197"/>
    </location>
</feature>
<reference evidence="2 3" key="1">
    <citation type="submission" date="2016-10" db="EMBL/GenBank/DDBJ databases">
        <title>Draft Genome sequence of Roseomonas sp. strain M3.</title>
        <authorList>
            <person name="Subhash Y."/>
            <person name="Lee S."/>
        </authorList>
    </citation>
    <scope>NUCLEOTIDE SEQUENCE [LARGE SCALE GENOMIC DNA]</scope>
    <source>
        <strain evidence="2 3">M3</strain>
    </source>
</reference>
<dbReference type="EMBL" id="MLCO01000221">
    <property type="protein sequence ID" value="ONG49733.1"/>
    <property type="molecule type" value="Genomic_DNA"/>
</dbReference>
<dbReference type="Pfam" id="PF11102">
    <property type="entry name" value="YjbF"/>
    <property type="match status" value="1"/>
</dbReference>
<accession>A0A1V2GYB7</accession>
<sequence>MKSTLALVLLLTGCGVFGGGAPVTEPLPEVTAADTDGVPALRLRWSGGQATALLVQQNGETRLWRSQGGVVVQTDGARVMATAGLPDWLAGTRLEGPDPLEDPVALARRPAVLRRLVDLMEQDRDPQAMRFGLVLNCRLQAAPEGVALLVTERCHGPGARFTNRYWADPASGGIWRSEQWVGDGAMLQLEVVTPPSS</sequence>
<proteinExistence type="predicted"/>
<keyword evidence="3" id="KW-1185">Reference proteome</keyword>
<dbReference type="InterPro" id="IPR023373">
    <property type="entry name" value="YmcC_sf"/>
</dbReference>
<feature type="signal peptide" evidence="1">
    <location>
        <begin position="1"/>
        <end position="18"/>
    </location>
</feature>
<dbReference type="OrthoDB" id="6237231at2"/>
<evidence type="ECO:0008006" key="4">
    <source>
        <dbReference type="Google" id="ProtNLM"/>
    </source>
</evidence>
<dbReference type="AlphaFoldDB" id="A0A1V2GYB7"/>
<evidence type="ECO:0000313" key="3">
    <source>
        <dbReference type="Proteomes" id="UP000188879"/>
    </source>
</evidence>